<feature type="compositionally biased region" description="Basic residues" evidence="6">
    <location>
        <begin position="425"/>
        <end position="435"/>
    </location>
</feature>
<evidence type="ECO:0000256" key="3">
    <source>
        <dbReference type="ARBA" id="ARBA00012663"/>
    </source>
</evidence>
<feature type="domain" description="Glycoside hydrolase family 3 N-terminal" evidence="8">
    <location>
        <begin position="33"/>
        <end position="362"/>
    </location>
</feature>
<dbReference type="RefSeq" id="WP_254088551.1">
    <property type="nucleotide sequence ID" value="NZ_JAHESC010000002.1"/>
</dbReference>
<evidence type="ECO:0000256" key="7">
    <source>
        <dbReference type="SAM" id="SignalP"/>
    </source>
</evidence>
<evidence type="ECO:0000256" key="1">
    <source>
        <dbReference type="ARBA" id="ARBA00001231"/>
    </source>
</evidence>
<dbReference type="EMBL" id="JAHESC010000002">
    <property type="protein sequence ID" value="MBT1685300.1"/>
    <property type="molecule type" value="Genomic_DNA"/>
</dbReference>
<dbReference type="GO" id="GO:0005975">
    <property type="term" value="P:carbohydrate metabolic process"/>
    <property type="evidence" value="ECO:0007669"/>
    <property type="project" value="InterPro"/>
</dbReference>
<organism evidence="9 10">
    <name type="scientific">Dawidia soli</name>
    <dbReference type="NCBI Taxonomy" id="2782352"/>
    <lineage>
        <taxon>Bacteria</taxon>
        <taxon>Pseudomonadati</taxon>
        <taxon>Bacteroidota</taxon>
        <taxon>Cytophagia</taxon>
        <taxon>Cytophagales</taxon>
        <taxon>Chryseotaleaceae</taxon>
        <taxon>Dawidia</taxon>
    </lineage>
</organism>
<dbReference type="GO" id="GO:0009254">
    <property type="term" value="P:peptidoglycan turnover"/>
    <property type="evidence" value="ECO:0007669"/>
    <property type="project" value="TreeGrafter"/>
</dbReference>
<dbReference type="InterPro" id="IPR017853">
    <property type="entry name" value="GH"/>
</dbReference>
<gene>
    <name evidence="9" type="ORF">KK078_01970</name>
</gene>
<accession>A0AAP2D6I8</accession>
<dbReference type="Pfam" id="PF00933">
    <property type="entry name" value="Glyco_hydro_3"/>
    <property type="match status" value="1"/>
</dbReference>
<evidence type="ECO:0000313" key="9">
    <source>
        <dbReference type="EMBL" id="MBT1685300.1"/>
    </source>
</evidence>
<keyword evidence="7" id="KW-0732">Signal</keyword>
<dbReference type="SUPFAM" id="SSF51445">
    <property type="entry name" value="(Trans)glycosidases"/>
    <property type="match status" value="1"/>
</dbReference>
<name>A0AAP2D6I8_9BACT</name>
<proteinExistence type="inferred from homology"/>
<dbReference type="InterPro" id="IPR036962">
    <property type="entry name" value="Glyco_hydro_3_N_sf"/>
</dbReference>
<dbReference type="InterPro" id="IPR050226">
    <property type="entry name" value="NagZ_Beta-hexosaminidase"/>
</dbReference>
<dbReference type="GO" id="GO:0004563">
    <property type="term" value="F:beta-N-acetylhexosaminidase activity"/>
    <property type="evidence" value="ECO:0007669"/>
    <property type="project" value="UniProtKB-EC"/>
</dbReference>
<evidence type="ECO:0000313" key="10">
    <source>
        <dbReference type="Proteomes" id="UP001319180"/>
    </source>
</evidence>
<dbReference type="Proteomes" id="UP001319180">
    <property type="component" value="Unassembled WGS sequence"/>
</dbReference>
<sequence length="435" mass="48710">MRTIEMKKHISYLCLCLAALLAAPRTYAQTDSLDIKIGQMILIGFPKADVDPEVLREIRQGKVGSILIFEKNIPQKNSFNALKKITWTYQQAAPIPLFITIDQEGGKVNRLKDKYGFPRSITAAEMARTKNLDSVRFYSESTASTLAGLGINVNFAPVVDLASNPTNPIIAKHGRAFSANEDTVAWMAKEVVKMHRRYGVLTSLKHFPGHGSSKDDTHLGMADVTNTWNEKELKPYKTLIDSGYVDAIMTSHIVNRNLDKNGYPGTLSADVLTGLLRNQYHFKGVIFTDDMQMQAITKHYGFEQAIKMAILGGVDIMTFSNNIAGSDQRTVDKVHTIIRGMVERGEIPRQRIDESFRRIMTLKKRLSQNALAANEQQQLGKLTAELAKAQDALRLKTQALEQAQAALQKAMQEGQRKQSEESSSKKKKKKRKSER</sequence>
<dbReference type="AlphaFoldDB" id="A0AAP2D6I8"/>
<evidence type="ECO:0000256" key="2">
    <source>
        <dbReference type="ARBA" id="ARBA00005336"/>
    </source>
</evidence>
<feature type="signal peptide" evidence="7">
    <location>
        <begin position="1"/>
        <end position="28"/>
    </location>
</feature>
<dbReference type="InterPro" id="IPR001764">
    <property type="entry name" value="Glyco_hydro_3_N"/>
</dbReference>
<keyword evidence="10" id="KW-1185">Reference proteome</keyword>
<comment type="catalytic activity">
    <reaction evidence="1">
        <text>Hydrolysis of terminal non-reducing N-acetyl-D-hexosamine residues in N-acetyl-beta-D-hexosaminides.</text>
        <dbReference type="EC" id="3.2.1.52"/>
    </reaction>
</comment>
<comment type="similarity">
    <text evidence="2">Belongs to the glycosyl hydrolase 3 family.</text>
</comment>
<protein>
    <recommendedName>
        <fullName evidence="3">beta-N-acetylhexosaminidase</fullName>
        <ecNumber evidence="3">3.2.1.52</ecNumber>
    </recommendedName>
</protein>
<feature type="compositionally biased region" description="Low complexity" evidence="6">
    <location>
        <begin position="404"/>
        <end position="413"/>
    </location>
</feature>
<dbReference type="PANTHER" id="PTHR30480:SF13">
    <property type="entry name" value="BETA-HEXOSAMINIDASE"/>
    <property type="match status" value="1"/>
</dbReference>
<feature type="chain" id="PRO_5042942712" description="beta-N-acetylhexosaminidase" evidence="7">
    <location>
        <begin position="29"/>
        <end position="435"/>
    </location>
</feature>
<evidence type="ECO:0000256" key="5">
    <source>
        <dbReference type="ARBA" id="ARBA00023295"/>
    </source>
</evidence>
<feature type="region of interest" description="Disordered" evidence="6">
    <location>
        <begin position="404"/>
        <end position="435"/>
    </location>
</feature>
<feature type="compositionally biased region" description="Basic and acidic residues" evidence="6">
    <location>
        <begin position="414"/>
        <end position="424"/>
    </location>
</feature>
<evidence type="ECO:0000259" key="8">
    <source>
        <dbReference type="Pfam" id="PF00933"/>
    </source>
</evidence>
<keyword evidence="4 9" id="KW-0378">Hydrolase</keyword>
<comment type="caution">
    <text evidence="9">The sequence shown here is derived from an EMBL/GenBank/DDBJ whole genome shotgun (WGS) entry which is preliminary data.</text>
</comment>
<evidence type="ECO:0000256" key="6">
    <source>
        <dbReference type="SAM" id="MobiDB-lite"/>
    </source>
</evidence>
<keyword evidence="5" id="KW-0326">Glycosidase</keyword>
<evidence type="ECO:0000256" key="4">
    <source>
        <dbReference type="ARBA" id="ARBA00022801"/>
    </source>
</evidence>
<dbReference type="Gene3D" id="3.20.20.300">
    <property type="entry name" value="Glycoside hydrolase, family 3, N-terminal domain"/>
    <property type="match status" value="1"/>
</dbReference>
<dbReference type="PANTHER" id="PTHR30480">
    <property type="entry name" value="BETA-HEXOSAMINIDASE-RELATED"/>
    <property type="match status" value="1"/>
</dbReference>
<reference evidence="9 10" key="1">
    <citation type="submission" date="2021-05" db="EMBL/GenBank/DDBJ databases">
        <title>A Polyphasic approach of four new species of the genus Ohtaekwangia: Ohtaekwangia histidinii sp. nov., Ohtaekwangia cretensis sp. nov., Ohtaekwangia indiensis sp. nov., Ohtaekwangia reichenbachii sp. nov. from diverse environment.</title>
        <authorList>
            <person name="Octaviana S."/>
        </authorList>
    </citation>
    <scope>NUCLEOTIDE SEQUENCE [LARGE SCALE GENOMIC DNA]</scope>
    <source>
        <strain evidence="9 10">PWU37</strain>
    </source>
</reference>
<dbReference type="EC" id="3.2.1.52" evidence="3"/>